<dbReference type="EMBL" id="PJRP01000004">
    <property type="protein sequence ID" value="PLQ00336.1"/>
    <property type="molecule type" value="Genomic_DNA"/>
</dbReference>
<keyword evidence="1" id="KW-0472">Membrane</keyword>
<name>A0A2N5CDP6_9BURK</name>
<keyword evidence="1" id="KW-0812">Transmembrane</keyword>
<feature type="transmembrane region" description="Helical" evidence="1">
    <location>
        <begin position="63"/>
        <end position="82"/>
    </location>
</feature>
<organism evidence="2 3">
    <name type="scientific">Cupriavidus pauculus</name>
    <dbReference type="NCBI Taxonomy" id="82633"/>
    <lineage>
        <taxon>Bacteria</taxon>
        <taxon>Pseudomonadati</taxon>
        <taxon>Pseudomonadota</taxon>
        <taxon>Betaproteobacteria</taxon>
        <taxon>Burkholderiales</taxon>
        <taxon>Burkholderiaceae</taxon>
        <taxon>Cupriavidus</taxon>
    </lineage>
</organism>
<evidence type="ECO:0000313" key="2">
    <source>
        <dbReference type="EMBL" id="PLQ00336.1"/>
    </source>
</evidence>
<reference evidence="2 3" key="1">
    <citation type="submission" date="2017-12" db="EMBL/GenBank/DDBJ databases">
        <title>Genome sequence of the active heterotrophic nitrifier-denitrifier, Cupriavidus pauculus UM1.</title>
        <authorList>
            <person name="Putonti C."/>
            <person name="Castignetti D."/>
        </authorList>
    </citation>
    <scope>NUCLEOTIDE SEQUENCE [LARGE SCALE GENOMIC DNA]</scope>
    <source>
        <strain evidence="2 3">UM1</strain>
    </source>
</reference>
<evidence type="ECO:0000256" key="1">
    <source>
        <dbReference type="SAM" id="Phobius"/>
    </source>
</evidence>
<evidence type="ECO:0000313" key="3">
    <source>
        <dbReference type="Proteomes" id="UP000234341"/>
    </source>
</evidence>
<evidence type="ECO:0008006" key="4">
    <source>
        <dbReference type="Google" id="ProtNLM"/>
    </source>
</evidence>
<keyword evidence="1" id="KW-1133">Transmembrane helix</keyword>
<accession>A0A2N5CDP6</accession>
<dbReference type="Proteomes" id="UP000234341">
    <property type="component" value="Unassembled WGS sequence"/>
</dbReference>
<feature type="transmembrane region" description="Helical" evidence="1">
    <location>
        <begin position="88"/>
        <end position="114"/>
    </location>
</feature>
<proteinExistence type="predicted"/>
<gene>
    <name evidence="2" type="ORF">CYJ10_11905</name>
</gene>
<sequence>MRTLLYFTLNDVATARLTLSRLDNLFDESDLREGPWFSQRDNYPVEGLPKTEIGQTTYRERTAIGGFIFGALAVVIVMVAYGEFHGPVASAVATLGGIMLGGMMGWWIGGMLGVRVQRRRLTARRLPVLPGQILMIANCEAKSRDLLMRTVHDLGGVRVDERSEVFSSLGWVSAPL</sequence>
<dbReference type="RefSeq" id="WP_101681706.1">
    <property type="nucleotide sequence ID" value="NZ_PJRP01000004.1"/>
</dbReference>
<protein>
    <recommendedName>
        <fullName evidence="4">DUF1269 domain-containing protein</fullName>
    </recommendedName>
</protein>
<dbReference type="AlphaFoldDB" id="A0A2N5CDP6"/>
<dbReference type="OrthoDB" id="8963677at2"/>
<comment type="caution">
    <text evidence="2">The sequence shown here is derived from an EMBL/GenBank/DDBJ whole genome shotgun (WGS) entry which is preliminary data.</text>
</comment>